<evidence type="ECO:0000313" key="1">
    <source>
        <dbReference type="EMBL" id="GAA4382873.1"/>
    </source>
</evidence>
<reference evidence="2" key="1">
    <citation type="journal article" date="2019" name="Int. J. Syst. Evol. Microbiol.">
        <title>The Global Catalogue of Microorganisms (GCM) 10K type strain sequencing project: providing services to taxonomists for standard genome sequencing and annotation.</title>
        <authorList>
            <consortium name="The Broad Institute Genomics Platform"/>
            <consortium name="The Broad Institute Genome Sequencing Center for Infectious Disease"/>
            <person name="Wu L."/>
            <person name="Ma J."/>
        </authorList>
    </citation>
    <scope>NUCLEOTIDE SEQUENCE [LARGE SCALE GENOMIC DNA]</scope>
    <source>
        <strain evidence="2">JCM 17808</strain>
    </source>
</reference>
<protein>
    <submittedName>
        <fullName evidence="1">Uncharacterized protein</fullName>
    </submittedName>
</protein>
<gene>
    <name evidence="1" type="ORF">GCM10023167_01880</name>
</gene>
<organism evidence="1 2">
    <name type="scientific">Brevibacterium pityocampae</name>
    <dbReference type="NCBI Taxonomy" id="506594"/>
    <lineage>
        <taxon>Bacteria</taxon>
        <taxon>Bacillati</taxon>
        <taxon>Actinomycetota</taxon>
        <taxon>Actinomycetes</taxon>
        <taxon>Micrococcales</taxon>
        <taxon>Brevibacteriaceae</taxon>
        <taxon>Brevibacterium</taxon>
    </lineage>
</organism>
<dbReference type="Proteomes" id="UP001500642">
    <property type="component" value="Unassembled WGS sequence"/>
</dbReference>
<comment type="caution">
    <text evidence="1">The sequence shown here is derived from an EMBL/GenBank/DDBJ whole genome shotgun (WGS) entry which is preliminary data.</text>
</comment>
<accession>A0ABP8J0S7</accession>
<name>A0ABP8J0S7_9MICO</name>
<keyword evidence="2" id="KW-1185">Reference proteome</keyword>
<proteinExistence type="predicted"/>
<evidence type="ECO:0000313" key="2">
    <source>
        <dbReference type="Proteomes" id="UP001500642"/>
    </source>
</evidence>
<sequence>MEAGRTGGGLPARGAAVLGGAVAQWCAVVQCAVVLGGAVAQWCAVVQCAVVLGGAGCGGAPWCGGAQWCAAGRQRTSEAW</sequence>
<dbReference type="EMBL" id="BAABGL010000002">
    <property type="protein sequence ID" value="GAA4382873.1"/>
    <property type="molecule type" value="Genomic_DNA"/>
</dbReference>